<accession>A0A7U8C8V7</accession>
<dbReference type="OrthoDB" id="7591888at2"/>
<dbReference type="AlphaFoldDB" id="A0A7U8C8V7"/>
<gene>
    <name evidence="1" type="ORF">MED92_10009</name>
</gene>
<name>A0A7U8C8V7_NEPCE</name>
<reference evidence="1 2" key="1">
    <citation type="submission" date="2006-02" db="EMBL/GenBank/DDBJ databases">
        <authorList>
            <person name="Pinhassi J."/>
            <person name="Pedros-Alio C."/>
            <person name="Ferriera S."/>
            <person name="Johnson J."/>
            <person name="Kravitz S."/>
            <person name="Halpern A."/>
            <person name="Remington K."/>
            <person name="Beeson K."/>
            <person name="Tran B."/>
            <person name="Rogers Y.-H."/>
            <person name="Friedman R."/>
            <person name="Venter J.C."/>
        </authorList>
    </citation>
    <scope>NUCLEOTIDE SEQUENCE [LARGE SCALE GENOMIC DNA]</scope>
    <source>
        <strain evidence="1 2">MED92</strain>
    </source>
</reference>
<organism evidence="1 2">
    <name type="scientific">Neptuniibacter caesariensis</name>
    <dbReference type="NCBI Taxonomy" id="207954"/>
    <lineage>
        <taxon>Bacteria</taxon>
        <taxon>Pseudomonadati</taxon>
        <taxon>Pseudomonadota</taxon>
        <taxon>Gammaproteobacteria</taxon>
        <taxon>Oceanospirillales</taxon>
        <taxon>Oceanospirillaceae</taxon>
        <taxon>Neptuniibacter</taxon>
    </lineage>
</organism>
<sequence length="1232" mass="142506">MPFSNGYEGNLRIEKIFKPILKNYDPIETAAVFSSLTLIPQYQTKQFSLEKLIGLCISLCSGSKPPTVDLVTRLLEKASKAGFQIMEDPAEDVFIDSLWFDGKKYKVATGLWEGGIYQTQTYLQLVEERVKADKRFTEKIKTILEISDELISRGSLEVGELGYPSKLKTIQKKDYLNIRECINRVTIPQKPTAIPSLQEDKFQNIYKQELGNSDLEEAPFIRRQDRTICLLPSSVITCLKRLILSYLQSEYPVTTCDDLISYQLLQRINALKIYGKFEGLPVVFRTLPVSAKYRIAESIIEFDRNYFFHFIFIYQSCGKLHNDWFAGIDKPSDSVSSYLDDRINHARRGMLSHKERGQGCSIIVLCGHGQGIGLNFRFSDKDNWRILATNIHDLDTISKDKDCTPHKIWRLTESESKLRKLGLTLINYNGFLNLYGFSKQNDYGIIQHKDFVDAQHENSSIVLAIPNNCQLDIRQKAITDNEVFILHHPEVGDIGVSKGYPESIFSVNERESIYVPSNFDPECFRAVFFDKTLSLWIESTVSPSMDIDLQCRLFEALLAWVNKFFIKIGPVNAEKLHKHIKLWRLSLNIRDDWQKIRPTPSYQALSKCYQNRYKGEVLETSFPSILIDGLRSEYNYTERAMLRALAEYSSKYIDVNTDQIIDQVFCNYDARYVHAFVAKEYSEYFLTEKQEPISVERIDEQNIKIDMGWQVRNRAEGNTLKGKAQCGKYLDELINYLVAKINSLLLIYNRDQLLTLLLENIEIADTQKKRWKRTIKANKALQKDYEELLDVVNQHLGELNAASLTSRLVVEMALCECPEEHGERPGIIEVQELLCLASMIHHLGGLREAIYYDAVEPTIIISNFGDVMFDQSFMEEVVQNYARQLNEDILKENEINYKENLTEAVVTNEKFRLDETFEFAWEQEFGFSIEAPIELLNGLRDLGIHKEQLVYKADLEEICEACQTLTSDQVNKMLIALSVHPRSSWEEIPEPYKPSDAYPWKFRRRFSLSCKPIIKLTNNSYLVSPKLITKCFFYFLRICFRAELDDQHFRTKPMRKWIGAKRKQAGLTFNSEVNIKLQELGWSTLEEKGLPELLQLKIEQDLGDVDVLAWSTRLRKVLAIECKDLQLAKTQGEIAGQIQDFRGVSTNKNGKQKNDRLLKHVLRVQKLNEHKDRLGKKLGMNETYSLEAYVVFSNTVPMTFSSSRKFIEEVDFISYEELYKLDTKTKEPDLTE</sequence>
<keyword evidence="2" id="KW-1185">Reference proteome</keyword>
<dbReference type="EMBL" id="AAOW01000004">
    <property type="protein sequence ID" value="EAR62031.1"/>
    <property type="molecule type" value="Genomic_DNA"/>
</dbReference>
<dbReference type="Proteomes" id="UP000002171">
    <property type="component" value="Unassembled WGS sequence"/>
</dbReference>
<proteinExistence type="predicted"/>
<protein>
    <submittedName>
        <fullName evidence="1">Uncharacterized protein</fullName>
    </submittedName>
</protein>
<comment type="caution">
    <text evidence="1">The sequence shown here is derived from an EMBL/GenBank/DDBJ whole genome shotgun (WGS) entry which is preliminary data.</text>
</comment>
<evidence type="ECO:0000313" key="2">
    <source>
        <dbReference type="Proteomes" id="UP000002171"/>
    </source>
</evidence>
<evidence type="ECO:0000313" key="1">
    <source>
        <dbReference type="EMBL" id="EAR62031.1"/>
    </source>
</evidence>